<dbReference type="RefSeq" id="WP_343334583.1">
    <property type="nucleotide sequence ID" value="NZ_JAPOHD010000031.1"/>
</dbReference>
<dbReference type="SUPFAM" id="SSF82171">
    <property type="entry name" value="DPP6 N-terminal domain-like"/>
    <property type="match status" value="1"/>
</dbReference>
<evidence type="ECO:0008006" key="4">
    <source>
        <dbReference type="Google" id="ProtNLM"/>
    </source>
</evidence>
<organism evidence="2 3">
    <name type="scientific">Draconibacterium aestuarii</name>
    <dbReference type="NCBI Taxonomy" id="2998507"/>
    <lineage>
        <taxon>Bacteria</taxon>
        <taxon>Pseudomonadati</taxon>
        <taxon>Bacteroidota</taxon>
        <taxon>Bacteroidia</taxon>
        <taxon>Marinilabiliales</taxon>
        <taxon>Prolixibacteraceae</taxon>
        <taxon>Draconibacterium</taxon>
    </lineage>
</organism>
<evidence type="ECO:0000313" key="2">
    <source>
        <dbReference type="EMBL" id="MCY1722258.1"/>
    </source>
</evidence>
<gene>
    <name evidence="2" type="ORF">OU798_18030</name>
</gene>
<dbReference type="AlphaFoldDB" id="A0A9X3FGI4"/>
<feature type="chain" id="PRO_5040810739" description="Bacterial surface antigen (D15) domain-containing protein" evidence="1">
    <location>
        <begin position="19"/>
        <end position="958"/>
    </location>
</feature>
<keyword evidence="1" id="KW-0732">Signal</keyword>
<reference evidence="2" key="1">
    <citation type="submission" date="2022-11" db="EMBL/GenBank/DDBJ databases">
        <title>Marilongibacter aestuarii gen. nov., sp. nov., isolated from tidal flat sediment.</title>
        <authorList>
            <person name="Jiayan W."/>
        </authorList>
    </citation>
    <scope>NUCLEOTIDE SEQUENCE</scope>
    <source>
        <strain evidence="2">Z1-6</strain>
    </source>
</reference>
<comment type="caution">
    <text evidence="2">The sequence shown here is derived from an EMBL/GenBank/DDBJ whole genome shotgun (WGS) entry which is preliminary data.</text>
</comment>
<protein>
    <recommendedName>
        <fullName evidence="4">Bacterial surface antigen (D15) domain-containing protein</fullName>
    </recommendedName>
</protein>
<dbReference type="EMBL" id="JAPOHD010000031">
    <property type="protein sequence ID" value="MCY1722258.1"/>
    <property type="molecule type" value="Genomic_DNA"/>
</dbReference>
<accession>A0A9X3FGI4</accession>
<evidence type="ECO:0000256" key="1">
    <source>
        <dbReference type="SAM" id="SignalP"/>
    </source>
</evidence>
<sequence length="958" mass="110649">MKKLLFLVLLFIGVISNAQYFQTGQDPASLKWRQINTENFQLIYPNYFEDQAQVLAGKLEVVYNYGGYSLGYKPEKISVILHTQTVQSNGLVAYAPKRSEFYTTPHQANYPQDWLEQLAIHEFRHIVQIDKLNEELPKILKMLLGEQGTALVFGAYLPWWFIEGDAVVSETVLGNYGRGRFPSFLVEHRAQVVEKGTYSYDKAYLGSYKNYVPNHYRLGYYMVANTRERYGSKMWESVVTRVGEKPFSITPFNKALKLETGMNKVQLYNSVFDSLANAWKIEDQNFISAPSKNITSKHKTFTSYRYNHWLNSNAIITYKTALNRIPAFVMIDKNGNEKILIQPGTIFDESVNYHADWIVWAERIPDLRWSHSGLSLIHLLNVSNKKQLSFYPELKAFAPSLSENLDKVVVVESDFSNNYFLSVYRISDGKLLHRIQTPENNYFFSPEWISDKEVAAIILTGQGKRLAKIDLENGDFEILHNQDLGELKHLRFKNNRLYFICGYSGKNALYSYNFESKKIDQLYEPRFGVEYPSINANNTFVLSDYTADGFRLIEHKPENAKTLELVNKEEYGMLNRLTIQEPGIIDFSNVDTTKFSSTEYRKSSNLFNFHSWAPLFVDVNSYEFAPGVSVMSQNKLGTAETVLGYKWDTSEETGQFYANYIYKGWYPVLDFEISKGKRASNYWLVTEHTRNQEEVESDTTLERYTWKATKISADISLPLNFSRGAYYRLLQPEVKYEMNLYQNDDSTPDIFPDGNYHSFTYRLYYHQLLRQSYQDVYPNFGFIFNFDYMHSPNGYKGLGTLKAAQSYIYLPGIAPNHGVKLYGGIQEKERGETFRFSDAISFPRGWGRTETNKLNSYAANYKFPLLNPDFSLGGLAYVRRINATLFADYATLWGNIYDNGKIVDTYKTNISSYGLELVGDVNFLRFYAPAKIGVRTSYIAKTEDVAYEFLLSIDFTSL</sequence>
<feature type="signal peptide" evidence="1">
    <location>
        <begin position="1"/>
        <end position="18"/>
    </location>
</feature>
<keyword evidence="3" id="KW-1185">Reference proteome</keyword>
<evidence type="ECO:0000313" key="3">
    <source>
        <dbReference type="Proteomes" id="UP001145087"/>
    </source>
</evidence>
<name>A0A9X3FGI4_9BACT</name>
<proteinExistence type="predicted"/>
<dbReference type="Proteomes" id="UP001145087">
    <property type="component" value="Unassembled WGS sequence"/>
</dbReference>